<comment type="caution">
    <text evidence="1">The sequence shown here is derived from an EMBL/GenBank/DDBJ whole genome shotgun (WGS) entry which is preliminary data.</text>
</comment>
<organism evidence="1 2">
    <name type="scientific">Arctium lappa</name>
    <name type="common">Greater burdock</name>
    <name type="synonym">Lappa major</name>
    <dbReference type="NCBI Taxonomy" id="4217"/>
    <lineage>
        <taxon>Eukaryota</taxon>
        <taxon>Viridiplantae</taxon>
        <taxon>Streptophyta</taxon>
        <taxon>Embryophyta</taxon>
        <taxon>Tracheophyta</taxon>
        <taxon>Spermatophyta</taxon>
        <taxon>Magnoliopsida</taxon>
        <taxon>eudicotyledons</taxon>
        <taxon>Gunneridae</taxon>
        <taxon>Pentapetalae</taxon>
        <taxon>asterids</taxon>
        <taxon>campanulids</taxon>
        <taxon>Asterales</taxon>
        <taxon>Asteraceae</taxon>
        <taxon>Carduoideae</taxon>
        <taxon>Cardueae</taxon>
        <taxon>Arctiinae</taxon>
        <taxon>Arctium</taxon>
    </lineage>
</organism>
<sequence length="104" mass="12537">MTYSNDRDDHLRATFRSADPETTLSSFNLHKLSISIVRNLFNNHTQFRRSFLTAIHRFEKRRNFVDFDCFLLDFFQLCIIYILVVLILFQQEEKEERIDSDLSI</sequence>
<evidence type="ECO:0000313" key="2">
    <source>
        <dbReference type="Proteomes" id="UP001055879"/>
    </source>
</evidence>
<proteinExistence type="predicted"/>
<gene>
    <name evidence="1" type="ORF">L6452_41145</name>
</gene>
<keyword evidence="2" id="KW-1185">Reference proteome</keyword>
<dbReference type="EMBL" id="CM042062">
    <property type="protein sequence ID" value="KAI3669758.1"/>
    <property type="molecule type" value="Genomic_DNA"/>
</dbReference>
<protein>
    <submittedName>
        <fullName evidence="1">Uncharacterized protein</fullName>
    </submittedName>
</protein>
<reference evidence="1 2" key="2">
    <citation type="journal article" date="2022" name="Mol. Ecol. Resour.">
        <title>The genomes of chicory, endive, great burdock and yacon provide insights into Asteraceae paleo-polyploidization history and plant inulin production.</title>
        <authorList>
            <person name="Fan W."/>
            <person name="Wang S."/>
            <person name="Wang H."/>
            <person name="Wang A."/>
            <person name="Jiang F."/>
            <person name="Liu H."/>
            <person name="Zhao H."/>
            <person name="Xu D."/>
            <person name="Zhang Y."/>
        </authorList>
    </citation>
    <scope>NUCLEOTIDE SEQUENCE [LARGE SCALE GENOMIC DNA]</scope>
    <source>
        <strain evidence="2">cv. Niubang</strain>
    </source>
</reference>
<accession>A0ACB8XMX1</accession>
<dbReference type="Proteomes" id="UP001055879">
    <property type="component" value="Linkage Group LG16"/>
</dbReference>
<reference evidence="2" key="1">
    <citation type="journal article" date="2022" name="Mol. Ecol. Resour.">
        <title>The genomes of chicory, endive, great burdock and yacon provide insights into Asteraceae palaeo-polyploidization history and plant inulin production.</title>
        <authorList>
            <person name="Fan W."/>
            <person name="Wang S."/>
            <person name="Wang H."/>
            <person name="Wang A."/>
            <person name="Jiang F."/>
            <person name="Liu H."/>
            <person name="Zhao H."/>
            <person name="Xu D."/>
            <person name="Zhang Y."/>
        </authorList>
    </citation>
    <scope>NUCLEOTIDE SEQUENCE [LARGE SCALE GENOMIC DNA]</scope>
    <source>
        <strain evidence="2">cv. Niubang</strain>
    </source>
</reference>
<evidence type="ECO:0000313" key="1">
    <source>
        <dbReference type="EMBL" id="KAI3669758.1"/>
    </source>
</evidence>
<name>A0ACB8XMX1_ARCLA</name>